<keyword evidence="1" id="KW-1133">Transmembrane helix</keyword>
<dbReference type="EMBL" id="GGEC01081497">
    <property type="protein sequence ID" value="MBX61981.1"/>
    <property type="molecule type" value="Transcribed_RNA"/>
</dbReference>
<reference evidence="2" key="1">
    <citation type="submission" date="2018-02" db="EMBL/GenBank/DDBJ databases">
        <title>Rhizophora mucronata_Transcriptome.</title>
        <authorList>
            <person name="Meera S.P."/>
            <person name="Sreeshan A."/>
            <person name="Augustine A."/>
        </authorList>
    </citation>
    <scope>NUCLEOTIDE SEQUENCE</scope>
    <source>
        <tissue evidence="2">Leaf</tissue>
    </source>
</reference>
<protein>
    <submittedName>
        <fullName evidence="2">Uncharacterized protein</fullName>
    </submittedName>
</protein>
<name>A0A2P2Q4U0_RHIMU</name>
<dbReference type="AlphaFoldDB" id="A0A2P2Q4U0"/>
<evidence type="ECO:0000313" key="2">
    <source>
        <dbReference type="EMBL" id="MBX61981.1"/>
    </source>
</evidence>
<keyword evidence="1" id="KW-0812">Transmembrane</keyword>
<organism evidence="2">
    <name type="scientific">Rhizophora mucronata</name>
    <name type="common">Asiatic mangrove</name>
    <dbReference type="NCBI Taxonomy" id="61149"/>
    <lineage>
        <taxon>Eukaryota</taxon>
        <taxon>Viridiplantae</taxon>
        <taxon>Streptophyta</taxon>
        <taxon>Embryophyta</taxon>
        <taxon>Tracheophyta</taxon>
        <taxon>Spermatophyta</taxon>
        <taxon>Magnoliopsida</taxon>
        <taxon>eudicotyledons</taxon>
        <taxon>Gunneridae</taxon>
        <taxon>Pentapetalae</taxon>
        <taxon>rosids</taxon>
        <taxon>fabids</taxon>
        <taxon>Malpighiales</taxon>
        <taxon>Rhizophoraceae</taxon>
        <taxon>Rhizophora</taxon>
    </lineage>
</organism>
<keyword evidence="1" id="KW-0472">Membrane</keyword>
<proteinExistence type="predicted"/>
<feature type="transmembrane region" description="Helical" evidence="1">
    <location>
        <begin position="7"/>
        <end position="26"/>
    </location>
</feature>
<sequence length="29" mass="3268">MVNTGPIISKILPFFNCSVHVLLMYVDTD</sequence>
<accession>A0A2P2Q4U0</accession>
<evidence type="ECO:0000256" key="1">
    <source>
        <dbReference type="SAM" id="Phobius"/>
    </source>
</evidence>